<accession>A0A5B7EY82</accession>
<dbReference type="EMBL" id="VSRR010003988">
    <property type="protein sequence ID" value="MPC38137.1"/>
    <property type="molecule type" value="Genomic_DNA"/>
</dbReference>
<keyword evidence="3" id="KW-1185">Reference proteome</keyword>
<dbReference type="AlphaFoldDB" id="A0A5B7EY82"/>
<organism evidence="2 3">
    <name type="scientific">Portunus trituberculatus</name>
    <name type="common">Swimming crab</name>
    <name type="synonym">Neptunus trituberculatus</name>
    <dbReference type="NCBI Taxonomy" id="210409"/>
    <lineage>
        <taxon>Eukaryota</taxon>
        <taxon>Metazoa</taxon>
        <taxon>Ecdysozoa</taxon>
        <taxon>Arthropoda</taxon>
        <taxon>Crustacea</taxon>
        <taxon>Multicrustacea</taxon>
        <taxon>Malacostraca</taxon>
        <taxon>Eumalacostraca</taxon>
        <taxon>Eucarida</taxon>
        <taxon>Decapoda</taxon>
        <taxon>Pleocyemata</taxon>
        <taxon>Brachyura</taxon>
        <taxon>Eubrachyura</taxon>
        <taxon>Portunoidea</taxon>
        <taxon>Portunidae</taxon>
        <taxon>Portuninae</taxon>
        <taxon>Portunus</taxon>
    </lineage>
</organism>
<protein>
    <submittedName>
        <fullName evidence="2">Uncharacterized protein</fullName>
    </submittedName>
</protein>
<evidence type="ECO:0000313" key="2">
    <source>
        <dbReference type="EMBL" id="MPC38137.1"/>
    </source>
</evidence>
<evidence type="ECO:0000313" key="3">
    <source>
        <dbReference type="Proteomes" id="UP000324222"/>
    </source>
</evidence>
<gene>
    <name evidence="2" type="ORF">E2C01_031640</name>
</gene>
<evidence type="ECO:0000256" key="1">
    <source>
        <dbReference type="SAM" id="MobiDB-lite"/>
    </source>
</evidence>
<feature type="region of interest" description="Disordered" evidence="1">
    <location>
        <begin position="1"/>
        <end position="21"/>
    </location>
</feature>
<sequence>MMRKAVSLSVRISSGAPRSQKTASNCSMMLSLVCSLSGRQMAKREGPQSMSVRYDLPLSIPIRCQMPSTDKLPLLHFTGAGSID</sequence>
<proteinExistence type="predicted"/>
<dbReference type="Proteomes" id="UP000324222">
    <property type="component" value="Unassembled WGS sequence"/>
</dbReference>
<reference evidence="2 3" key="1">
    <citation type="submission" date="2019-05" db="EMBL/GenBank/DDBJ databases">
        <title>Another draft genome of Portunus trituberculatus and its Hox gene families provides insights of decapod evolution.</title>
        <authorList>
            <person name="Jeong J.-H."/>
            <person name="Song I."/>
            <person name="Kim S."/>
            <person name="Choi T."/>
            <person name="Kim D."/>
            <person name="Ryu S."/>
            <person name="Kim W."/>
        </authorList>
    </citation>
    <scope>NUCLEOTIDE SEQUENCE [LARGE SCALE GENOMIC DNA]</scope>
    <source>
        <tissue evidence="2">Muscle</tissue>
    </source>
</reference>
<name>A0A5B7EY82_PORTR</name>
<comment type="caution">
    <text evidence="2">The sequence shown here is derived from an EMBL/GenBank/DDBJ whole genome shotgun (WGS) entry which is preliminary data.</text>
</comment>
<feature type="compositionally biased region" description="Polar residues" evidence="1">
    <location>
        <begin position="10"/>
        <end position="21"/>
    </location>
</feature>